<feature type="region of interest" description="Disordered" evidence="1">
    <location>
        <begin position="133"/>
        <end position="197"/>
    </location>
</feature>
<sequence>MMARNFDTEDETEVHHMTTRGLAALALVALLGLRGTADEPKLPDATAFDRLVIDTLRDVHNRGADLYNESKDFVGTYRVYQGALATVRPLIGHRPEAQKLIDAGLEAADKEASADRKAFLLHETIEAVRKNLKAATAAPKKSPEPTAKKPDETKKTETPVKKPDETKKVEQPAKKPEEPKKPALPVAPAPHTVKPKN</sequence>
<proteinExistence type="predicted"/>
<reference evidence="2 3" key="1">
    <citation type="submission" date="2018-01" db="EMBL/GenBank/DDBJ databases">
        <title>G. obscuriglobus.</title>
        <authorList>
            <person name="Franke J."/>
            <person name="Blomberg W."/>
            <person name="Selmecki A."/>
        </authorList>
    </citation>
    <scope>NUCLEOTIDE SEQUENCE [LARGE SCALE GENOMIC DNA]</scope>
    <source>
        <strain evidence="2 3">DSM 5831</strain>
    </source>
</reference>
<dbReference type="AlphaFoldDB" id="A0A2Z3GR40"/>
<dbReference type="Proteomes" id="UP000245802">
    <property type="component" value="Chromosome"/>
</dbReference>
<organism evidence="2 3">
    <name type="scientific">Gemmata obscuriglobus</name>
    <dbReference type="NCBI Taxonomy" id="114"/>
    <lineage>
        <taxon>Bacteria</taxon>
        <taxon>Pseudomonadati</taxon>
        <taxon>Planctomycetota</taxon>
        <taxon>Planctomycetia</taxon>
        <taxon>Gemmatales</taxon>
        <taxon>Gemmataceae</taxon>
        <taxon>Gemmata</taxon>
    </lineage>
</organism>
<gene>
    <name evidence="2" type="ORF">C1280_03925</name>
</gene>
<evidence type="ECO:0000256" key="1">
    <source>
        <dbReference type="SAM" id="MobiDB-lite"/>
    </source>
</evidence>
<dbReference type="EMBL" id="CP025958">
    <property type="protein sequence ID" value="AWM36243.1"/>
    <property type="molecule type" value="Genomic_DNA"/>
</dbReference>
<dbReference type="KEGG" id="gog:C1280_03925"/>
<name>A0A2Z3GR40_9BACT</name>
<feature type="compositionally biased region" description="Basic and acidic residues" evidence="1">
    <location>
        <begin position="141"/>
        <end position="181"/>
    </location>
</feature>
<protein>
    <submittedName>
        <fullName evidence="2">Uncharacterized protein</fullName>
    </submittedName>
</protein>
<evidence type="ECO:0000313" key="2">
    <source>
        <dbReference type="EMBL" id="AWM36243.1"/>
    </source>
</evidence>
<evidence type="ECO:0000313" key="3">
    <source>
        <dbReference type="Proteomes" id="UP000245802"/>
    </source>
</evidence>
<keyword evidence="3" id="KW-1185">Reference proteome</keyword>
<accession>A0A2Z3GR40</accession>